<dbReference type="Pfam" id="PF15112">
    <property type="entry name" value="DUF4559"/>
    <property type="match status" value="1"/>
</dbReference>
<evidence type="ECO:0000256" key="3">
    <source>
        <dbReference type="SAM" id="Coils"/>
    </source>
</evidence>
<dbReference type="EMBL" id="JAIWYP010000015">
    <property type="protein sequence ID" value="KAH3701966.1"/>
    <property type="molecule type" value="Genomic_DNA"/>
</dbReference>
<dbReference type="Gene3D" id="3.40.50.300">
    <property type="entry name" value="P-loop containing nucleotide triphosphate hydrolases"/>
    <property type="match status" value="1"/>
</dbReference>
<dbReference type="InterPro" id="IPR007111">
    <property type="entry name" value="NACHT_NTPase"/>
</dbReference>
<evidence type="ECO:0000256" key="1">
    <source>
        <dbReference type="ARBA" id="ARBA00022741"/>
    </source>
</evidence>
<proteinExistence type="predicted"/>
<dbReference type="SUPFAM" id="SSF52047">
    <property type="entry name" value="RNI-like"/>
    <property type="match status" value="1"/>
</dbReference>
<organism evidence="5 6">
    <name type="scientific">Dreissena polymorpha</name>
    <name type="common">Zebra mussel</name>
    <name type="synonym">Mytilus polymorpha</name>
    <dbReference type="NCBI Taxonomy" id="45954"/>
    <lineage>
        <taxon>Eukaryota</taxon>
        <taxon>Metazoa</taxon>
        <taxon>Spiralia</taxon>
        <taxon>Lophotrochozoa</taxon>
        <taxon>Mollusca</taxon>
        <taxon>Bivalvia</taxon>
        <taxon>Autobranchia</taxon>
        <taxon>Heteroconchia</taxon>
        <taxon>Euheterodonta</taxon>
        <taxon>Imparidentia</taxon>
        <taxon>Neoheterodontei</taxon>
        <taxon>Myida</taxon>
        <taxon>Dreissenoidea</taxon>
        <taxon>Dreissenidae</taxon>
        <taxon>Dreissena</taxon>
    </lineage>
</organism>
<keyword evidence="6" id="KW-1185">Reference proteome</keyword>
<keyword evidence="3" id="KW-0175">Coiled coil</keyword>
<protein>
    <recommendedName>
        <fullName evidence="4">NACHT domain-containing protein</fullName>
    </recommendedName>
</protein>
<sequence>MASYTHVFTDKETTNWFKSCMALKITKEGLGHFVDSEIQSVHRAVGRSCGQCSIENIVKCPTPGICRNARNCNFHDTQAKRNRQCPFNVCDQVKQNIESHHRHKVPSWKNTKAELWITDHWQIAKCFLPPDGYLHVATVSETDFNGVINVMLNCKDFDNCLSFPVSPQPPATESILTKARQIGRDVRHTSSCKITDADLQDYFQILNTLLSDPACLAQDPFANAACTKLNDLQNERLSISDAELSGLLKDAQGMLEAVRAEKGNLDVEIEKALQNIKQGLDELQTKTDECLKKIADNTKDNINKLGTKSKDGERTIGQKAKQTMQKIAEKAKYINKTVGKRTQGWIQKIRETTSKGLDKIEQTTRDGYQKLAKKSQYGVDTINQTTAVSFDKLNEKFNVSDQTLGIKTQEGIEKIRAVTTQTLEKVHEMGKDVSQNIERKQLVCIETLTETANRGEKTLEETIKQSSRYGTQIIQDKTYDGEQILEDKTVKSIERIQEAKNKQGTLDYETNSKDFLRRLKGLYLETFSTVSLSTLDSSLDKPLSEIYAAPRVYSIRIDKDGKRKTGDQIYKYKDLICKEGTPNKHIFIQGEPGMGKTTFAAKLVLDWCNGSTTSPLLSDESAVFDDVDTLMEFTFLFYIALREAGHQRDISQMIKAQIIDMIYAEDEREEAYKMFELIRKTENSFLLEDGLDEWLDPSDKLVQPSLAGFLKEPTVLITTRPWKLTDERIRNSHIDSLLELDGVNDSVILYERILSCIISQHLSLKIREFKSFVEAHYLQHLLTSPMLNTMVVCTWAQGRFRQSAGLSLCELYTTLLEGLCKKANDVTGFFNLSHKSPVSCFEETEYLQPNINYIEVISKTAFHFLFSQNKEKALVFSDKDLSSYMSKGEKEFALKAGIFTQRKCAIRGTCSFLHKSLQEYFAAFHIATTANVIRDEIAVKLGPKTTDALEISQVFIFVCGFNASAANDLSNLIDKYFDSVFVSPLQEMVVAGFMEAQANKQTSIHLTLSGICLNDGLLNSEALRNIWKDNNSTMRYLSVQTMRPLTVYTNDAPNIYNDLHLTRYLNRKTNSYVYKDLTLVEEQKSLNLSSCHSLEKLSLSGKNITLMPGALRNNNALKELELFCKCDGLDMSACRNLISLSTHTQVTFMPHTICELKGLKFLKISGHCNGLDLSSCIHLESVEVDGHVTFMPNSFRSLGMLKHIIYRGECDSMDLSFCRSLEYLDINTTDVLLPKWICGLDSLKHLKLVCRCDGLDLTSCQSLEHVDISGQVELHCSAQFSLDKLTILKLNCDCKRLDLSSCRNLISIEIEGEVTLVPNAVTRLNKLKELKLHSCMCDGLDLSGSHSLETLAVCWSVTLLPNTLSGAFKLEQLQCFGQFGKHTVDIQKSIPLISFRGRYIIQIPQFLKNISFQYVVCTSHWLHCLFNSLLTVDHQVTCELGDCVITVSEHIYPNEYKNLSIFAEFGWSREITIDDVITTSVQPHISACGNDVSSYLKQDMSKLIPLDHCLARSLPSEKTTNNSSEKELCISAQQSMSKCMDIDEHTTCRSFLVDGKMSSKSTISEVIATDNCLYYPETTPIKQNIGGSPVKEVKRTSGEEMYTFTSITNPTNNFAVTANEQTAENKNANYNGHGILKETTNSGYVEVSTISAEQEMSSSFLINESSSKPNITKVKHTHNCVGASIEAEESSLSLLTNTNVFDRSSLSTNDQIDISKDCYHVSTSAEQQLSKLFTIADCPGYADVTSENKTMKELCAGRSIFTEEEMSVLITSDVISENAETASKKHSIHSGSNDNVSIPAEQGMSTLPNIEESFSFSEPKTRQGPIGNISDELPEPSEQINSTVIASDDCLCFSESTILQQTTGDYSGPNALIKAKLELSTFNYSDFFLQNSDIDENKHTTKSDTEDEYLISTELGMPQAISSGQSISKLMNIDDYLSDSDSVKSTENPLNRFSKDIKISLDRKMSKLITIDDCSCNPECTTVNTPTDDVLAKYVSIPAEQGMTEVITMEEYSSFPCDSIDEQCFGNEVISTEHREEIIYIRNPKDLSVPDEFCMSRRTDSNIFPEYPDLTASERNFLCDDYEIFEEKGTHEMYELDDDYLSDIPDSDERKPKAHQSGPALIAKVTAGQGMLEINDDDYPSICPGLWRALCGTNTEYLKLRICQPSNNDDSVIQSETLSSLSKLHTLDICRYYDCPNVWSALCDMSIRNLSLDLRRTDTCQYPNLELQMLTKVKTLRLLLYEYTDFYLPDSVERLFLMFTSMSTVSLRLVLNKLITTHVKCELMFCYNEPLDEYTKVKEEVATTATTCDISFVHYSAGCKKTDEEKSYFVGRSCFFEREHIHMTVGL</sequence>
<dbReference type="PANTHER" id="PTHR46844:SF1">
    <property type="entry name" value="SLR5058 PROTEIN"/>
    <property type="match status" value="1"/>
</dbReference>
<feature type="coiled-coil region" evidence="3">
    <location>
        <begin position="255"/>
        <end position="289"/>
    </location>
</feature>
<dbReference type="InterPro" id="IPR027897">
    <property type="entry name" value="DUF4559"/>
</dbReference>
<dbReference type="SUPFAM" id="SSF52540">
    <property type="entry name" value="P-loop containing nucleoside triphosphate hydrolases"/>
    <property type="match status" value="1"/>
</dbReference>
<gene>
    <name evidence="5" type="ORF">DPMN_076964</name>
</gene>
<dbReference type="PROSITE" id="PS50837">
    <property type="entry name" value="NACHT"/>
    <property type="match status" value="1"/>
</dbReference>
<dbReference type="Gene3D" id="1.10.287.700">
    <property type="entry name" value="Helix hairpin bin"/>
    <property type="match status" value="1"/>
</dbReference>
<evidence type="ECO:0000313" key="5">
    <source>
        <dbReference type="EMBL" id="KAH3701966.1"/>
    </source>
</evidence>
<dbReference type="SUPFAM" id="SSF52058">
    <property type="entry name" value="L domain-like"/>
    <property type="match status" value="1"/>
</dbReference>
<dbReference type="PANTHER" id="PTHR46844">
    <property type="entry name" value="SLR5058 PROTEIN"/>
    <property type="match status" value="1"/>
</dbReference>
<feature type="domain" description="NACHT" evidence="4">
    <location>
        <begin position="584"/>
        <end position="693"/>
    </location>
</feature>
<name>A0A9D3YP21_DREPO</name>
<comment type="caution">
    <text evidence="5">The sequence shown here is derived from an EMBL/GenBank/DDBJ whole genome shotgun (WGS) entry which is preliminary data.</text>
</comment>
<reference evidence="5" key="2">
    <citation type="submission" date="2020-11" db="EMBL/GenBank/DDBJ databases">
        <authorList>
            <person name="McCartney M.A."/>
            <person name="Auch B."/>
            <person name="Kono T."/>
            <person name="Mallez S."/>
            <person name="Becker A."/>
            <person name="Gohl D.M."/>
            <person name="Silverstein K.A.T."/>
            <person name="Koren S."/>
            <person name="Bechman K.B."/>
            <person name="Herman A."/>
            <person name="Abrahante J.E."/>
            <person name="Garbe J."/>
        </authorList>
    </citation>
    <scope>NUCLEOTIDE SEQUENCE</scope>
    <source>
        <strain evidence="5">Duluth1</strain>
        <tissue evidence="5">Whole animal</tissue>
    </source>
</reference>
<dbReference type="InterPro" id="IPR027417">
    <property type="entry name" value="P-loop_NTPase"/>
</dbReference>
<keyword evidence="2" id="KW-0067">ATP-binding</keyword>
<dbReference type="Pfam" id="PF05729">
    <property type="entry name" value="NACHT"/>
    <property type="match status" value="1"/>
</dbReference>
<dbReference type="GO" id="GO:0005524">
    <property type="term" value="F:ATP binding"/>
    <property type="evidence" value="ECO:0007669"/>
    <property type="project" value="UniProtKB-KW"/>
</dbReference>
<accession>A0A9D3YP21</accession>
<evidence type="ECO:0000256" key="2">
    <source>
        <dbReference type="ARBA" id="ARBA00022840"/>
    </source>
</evidence>
<dbReference type="Gene3D" id="3.80.10.10">
    <property type="entry name" value="Ribonuclease Inhibitor"/>
    <property type="match status" value="1"/>
</dbReference>
<dbReference type="Proteomes" id="UP000828390">
    <property type="component" value="Unassembled WGS sequence"/>
</dbReference>
<evidence type="ECO:0000313" key="6">
    <source>
        <dbReference type="Proteomes" id="UP000828390"/>
    </source>
</evidence>
<dbReference type="InterPro" id="IPR032675">
    <property type="entry name" value="LRR_dom_sf"/>
</dbReference>
<reference evidence="5" key="1">
    <citation type="journal article" date="2019" name="bioRxiv">
        <title>The Genome of the Zebra Mussel, Dreissena polymorpha: A Resource for Invasive Species Research.</title>
        <authorList>
            <person name="McCartney M.A."/>
            <person name="Auch B."/>
            <person name="Kono T."/>
            <person name="Mallez S."/>
            <person name="Zhang Y."/>
            <person name="Obille A."/>
            <person name="Becker A."/>
            <person name="Abrahante J.E."/>
            <person name="Garbe J."/>
            <person name="Badalamenti J.P."/>
            <person name="Herman A."/>
            <person name="Mangelson H."/>
            <person name="Liachko I."/>
            <person name="Sullivan S."/>
            <person name="Sone E.D."/>
            <person name="Koren S."/>
            <person name="Silverstein K.A.T."/>
            <person name="Beckman K.B."/>
            <person name="Gohl D.M."/>
        </authorList>
    </citation>
    <scope>NUCLEOTIDE SEQUENCE</scope>
    <source>
        <strain evidence="5">Duluth1</strain>
        <tissue evidence="5">Whole animal</tissue>
    </source>
</reference>
<evidence type="ECO:0000259" key="4">
    <source>
        <dbReference type="PROSITE" id="PS50837"/>
    </source>
</evidence>
<keyword evidence="1" id="KW-0547">Nucleotide-binding</keyword>